<feature type="compositionally biased region" description="Basic residues" evidence="2">
    <location>
        <begin position="266"/>
        <end position="280"/>
    </location>
</feature>
<protein>
    <submittedName>
        <fullName evidence="3">Uncharacterized protein</fullName>
    </submittedName>
</protein>
<proteinExistence type="predicted"/>
<gene>
    <name evidence="3" type="ORF">HMN09_01427400</name>
</gene>
<dbReference type="AlphaFoldDB" id="A0A8H6RYR4"/>
<dbReference type="Proteomes" id="UP000613580">
    <property type="component" value="Unassembled WGS sequence"/>
</dbReference>
<keyword evidence="4" id="KW-1185">Reference proteome</keyword>
<name>A0A8H6RYR4_MYCCL</name>
<evidence type="ECO:0000256" key="2">
    <source>
        <dbReference type="SAM" id="MobiDB-lite"/>
    </source>
</evidence>
<evidence type="ECO:0000313" key="4">
    <source>
        <dbReference type="Proteomes" id="UP000613580"/>
    </source>
</evidence>
<sequence length="290" mass="31421">MSTNPPPTEAQVLNILQAYFAASKAGLRRRLRGQLRPHEYNERLGRIGRRFTLKHRGIDAHQKLRAQVLDAQVVIADLTKANDALTNVNTTLANANERNISTLRFEYQLLYEAHMDLLEDGSTRKKILEKELQEKELNELKAKLVEAEATTKALARERDQLKAKTDVNKKNDQVRIVGARSDYLYLARAFVALQGTTAPGSVHEGTAPMPATHPQALSLAALTPLVGKKQANKMLAAAATAPTVVAANVHVPTIPPSASAPAAPTKKQKAKPQTPKKKKQTASGGGATGA</sequence>
<accession>A0A8H6RYR4</accession>
<feature type="coiled-coil region" evidence="1">
    <location>
        <begin position="78"/>
        <end position="164"/>
    </location>
</feature>
<comment type="caution">
    <text evidence="3">The sequence shown here is derived from an EMBL/GenBank/DDBJ whole genome shotgun (WGS) entry which is preliminary data.</text>
</comment>
<organism evidence="3 4">
    <name type="scientific">Mycena chlorophos</name>
    <name type="common">Agaric fungus</name>
    <name type="synonym">Agaricus chlorophos</name>
    <dbReference type="NCBI Taxonomy" id="658473"/>
    <lineage>
        <taxon>Eukaryota</taxon>
        <taxon>Fungi</taxon>
        <taxon>Dikarya</taxon>
        <taxon>Basidiomycota</taxon>
        <taxon>Agaricomycotina</taxon>
        <taxon>Agaricomycetes</taxon>
        <taxon>Agaricomycetidae</taxon>
        <taxon>Agaricales</taxon>
        <taxon>Marasmiineae</taxon>
        <taxon>Mycenaceae</taxon>
        <taxon>Mycena</taxon>
    </lineage>
</organism>
<feature type="region of interest" description="Disordered" evidence="2">
    <location>
        <begin position="255"/>
        <end position="290"/>
    </location>
</feature>
<evidence type="ECO:0000256" key="1">
    <source>
        <dbReference type="SAM" id="Coils"/>
    </source>
</evidence>
<feature type="compositionally biased region" description="Low complexity" evidence="2">
    <location>
        <begin position="255"/>
        <end position="265"/>
    </location>
</feature>
<evidence type="ECO:0000313" key="3">
    <source>
        <dbReference type="EMBL" id="KAF7288115.1"/>
    </source>
</evidence>
<dbReference type="EMBL" id="JACAZE010000073">
    <property type="protein sequence ID" value="KAF7288115.1"/>
    <property type="molecule type" value="Genomic_DNA"/>
</dbReference>
<keyword evidence="1" id="KW-0175">Coiled coil</keyword>
<reference evidence="3" key="1">
    <citation type="submission" date="2020-05" db="EMBL/GenBank/DDBJ databases">
        <title>Mycena genomes resolve the evolution of fungal bioluminescence.</title>
        <authorList>
            <person name="Tsai I.J."/>
        </authorList>
    </citation>
    <scope>NUCLEOTIDE SEQUENCE</scope>
    <source>
        <strain evidence="3">110903Hualien_Pintung</strain>
    </source>
</reference>